<evidence type="ECO:0000256" key="1">
    <source>
        <dbReference type="SAM" id="MobiDB-lite"/>
    </source>
</evidence>
<accession>A0A4Q2A8L1</accession>
<dbReference type="EMBL" id="QWEX01000003">
    <property type="protein sequence ID" value="RXV65742.1"/>
    <property type="molecule type" value="Genomic_DNA"/>
</dbReference>
<reference evidence="2 3" key="1">
    <citation type="submission" date="2018-08" db="EMBL/GenBank/DDBJ databases">
        <title>Mountain-cultivated ginseng endophyte, Burkholderia stabilis and its activity against ginseng root rot disease.</title>
        <authorList>
            <person name="Tapan Kumar M."/>
            <person name="Bae H."/>
            <person name="Shanmugam G."/>
            <person name="Jeon J."/>
        </authorList>
    </citation>
    <scope>NUCLEOTIDE SEQUENCE [LARGE SCALE GENOMIC DNA]</scope>
    <source>
        <strain evidence="2 3">EB159</strain>
    </source>
</reference>
<proteinExistence type="predicted"/>
<dbReference type="Proteomes" id="UP000289650">
    <property type="component" value="Unassembled WGS sequence"/>
</dbReference>
<sequence length="117" mass="13262">MIARGTAGPIDRFPGTEPRGERFQSLACRQQRLFVRRACRVYRTLTFRFLLGQSVRKVQRPLVPALRRVQRCDAMLHRAAGAPGEFDGGLRCRSRSRGQAHIRFGDARCQLARRGPG</sequence>
<dbReference type="AlphaFoldDB" id="A0A4Q2A8L1"/>
<protein>
    <submittedName>
        <fullName evidence="2">Uncharacterized protein</fullName>
    </submittedName>
</protein>
<gene>
    <name evidence="2" type="ORF">D1006_37620</name>
</gene>
<evidence type="ECO:0000313" key="3">
    <source>
        <dbReference type="Proteomes" id="UP000289650"/>
    </source>
</evidence>
<comment type="caution">
    <text evidence="2">The sequence shown here is derived from an EMBL/GenBank/DDBJ whole genome shotgun (WGS) entry which is preliminary data.</text>
</comment>
<feature type="region of interest" description="Disordered" evidence="1">
    <location>
        <begin position="1"/>
        <end position="21"/>
    </location>
</feature>
<evidence type="ECO:0000313" key="2">
    <source>
        <dbReference type="EMBL" id="RXV65742.1"/>
    </source>
</evidence>
<organism evidence="2 3">
    <name type="scientific">Burkholderia stabilis</name>
    <dbReference type="NCBI Taxonomy" id="95485"/>
    <lineage>
        <taxon>Bacteria</taxon>
        <taxon>Pseudomonadati</taxon>
        <taxon>Pseudomonadota</taxon>
        <taxon>Betaproteobacteria</taxon>
        <taxon>Burkholderiales</taxon>
        <taxon>Burkholderiaceae</taxon>
        <taxon>Burkholderia</taxon>
        <taxon>Burkholderia cepacia complex</taxon>
    </lineage>
</organism>
<name>A0A4Q2A8L1_9BURK</name>